<protein>
    <submittedName>
        <fullName evidence="1">Uncharacterized protein</fullName>
    </submittedName>
</protein>
<name>A0A166IWL9_DAUCS</name>
<evidence type="ECO:0000313" key="1">
    <source>
        <dbReference type="EMBL" id="KZN11569.1"/>
    </source>
</evidence>
<proteinExistence type="predicted"/>
<gene>
    <name evidence="1" type="ORF">DCAR_004225</name>
</gene>
<comment type="caution">
    <text evidence="1">The sequence shown here is derived from an EMBL/GenBank/DDBJ whole genome shotgun (WGS) entry which is preliminary data.</text>
</comment>
<dbReference type="Gramene" id="KZN11569">
    <property type="protein sequence ID" value="KZN11569"/>
    <property type="gene ID" value="DCAR_004225"/>
</dbReference>
<dbReference type="EMBL" id="LNRQ01000001">
    <property type="protein sequence ID" value="KZN11569.1"/>
    <property type="molecule type" value="Genomic_DNA"/>
</dbReference>
<reference evidence="1" key="1">
    <citation type="journal article" date="2016" name="Nat. Genet.">
        <title>A high-quality carrot genome assembly provides new insights into carotenoid accumulation and asterid genome evolution.</title>
        <authorList>
            <person name="Iorizzo M."/>
            <person name="Ellison S."/>
            <person name="Senalik D."/>
            <person name="Zeng P."/>
            <person name="Satapoomin P."/>
            <person name="Huang J."/>
            <person name="Bowman M."/>
            <person name="Iovene M."/>
            <person name="Sanseverino W."/>
            <person name="Cavagnaro P."/>
            <person name="Yildiz M."/>
            <person name="Macko-Podgorni A."/>
            <person name="Moranska E."/>
            <person name="Grzebelus E."/>
            <person name="Grzebelus D."/>
            <person name="Ashrafi H."/>
            <person name="Zheng Z."/>
            <person name="Cheng S."/>
            <person name="Spooner D."/>
            <person name="Van Deynze A."/>
            <person name="Simon P."/>
        </authorList>
    </citation>
    <scope>NUCLEOTIDE SEQUENCE [LARGE SCALE GENOMIC DNA]</scope>
    <source>
        <tissue evidence="1">Leaf</tissue>
    </source>
</reference>
<organism evidence="1">
    <name type="scientific">Daucus carota subsp. sativus</name>
    <name type="common">Carrot</name>
    <dbReference type="NCBI Taxonomy" id="79200"/>
    <lineage>
        <taxon>Eukaryota</taxon>
        <taxon>Viridiplantae</taxon>
        <taxon>Streptophyta</taxon>
        <taxon>Embryophyta</taxon>
        <taxon>Tracheophyta</taxon>
        <taxon>Spermatophyta</taxon>
        <taxon>Magnoliopsida</taxon>
        <taxon>eudicotyledons</taxon>
        <taxon>Gunneridae</taxon>
        <taxon>Pentapetalae</taxon>
        <taxon>asterids</taxon>
        <taxon>campanulids</taxon>
        <taxon>Apiales</taxon>
        <taxon>Apiaceae</taxon>
        <taxon>Apioideae</taxon>
        <taxon>Scandiceae</taxon>
        <taxon>Daucinae</taxon>
        <taxon>Daucus</taxon>
        <taxon>Daucus sect. Daucus</taxon>
    </lineage>
</organism>
<accession>A0A166IWL9</accession>
<dbReference type="AlphaFoldDB" id="A0A166IWL9"/>
<sequence>MYPCACNELTGTFMVRRNFHMSVPWTFATGFHFTKLPGPPSSPSKTGSTWTTGISDLVPGDWSFLCPVTHARKPLRALLKGLTFLTRQHS</sequence>